<gene>
    <name evidence="5" type="ORF">EIM92_16500</name>
</gene>
<organism evidence="5 6">
    <name type="scientific">Paenibacillus lentus</name>
    <dbReference type="NCBI Taxonomy" id="1338368"/>
    <lineage>
        <taxon>Bacteria</taxon>
        <taxon>Bacillati</taxon>
        <taxon>Bacillota</taxon>
        <taxon>Bacilli</taxon>
        <taxon>Bacillales</taxon>
        <taxon>Paenibacillaceae</taxon>
        <taxon>Paenibacillus</taxon>
    </lineage>
</organism>
<accession>A0A3S8RWU8</accession>
<dbReference type="PROSITE" id="PS01124">
    <property type="entry name" value="HTH_ARAC_FAMILY_2"/>
    <property type="match status" value="1"/>
</dbReference>
<dbReference type="Proteomes" id="UP000273145">
    <property type="component" value="Chromosome"/>
</dbReference>
<dbReference type="InterPro" id="IPR009057">
    <property type="entry name" value="Homeodomain-like_sf"/>
</dbReference>
<keyword evidence="3" id="KW-0804">Transcription</keyword>
<dbReference type="RefSeq" id="WP_125083576.1">
    <property type="nucleotide sequence ID" value="NZ_CP034248.1"/>
</dbReference>
<keyword evidence="1" id="KW-0805">Transcription regulation</keyword>
<dbReference type="KEGG" id="plen:EIM92_16500"/>
<dbReference type="PANTHER" id="PTHR43280">
    <property type="entry name" value="ARAC-FAMILY TRANSCRIPTIONAL REGULATOR"/>
    <property type="match status" value="1"/>
</dbReference>
<dbReference type="Pfam" id="PF12833">
    <property type="entry name" value="HTH_18"/>
    <property type="match status" value="1"/>
</dbReference>
<dbReference type="GO" id="GO:0003700">
    <property type="term" value="F:DNA-binding transcription factor activity"/>
    <property type="evidence" value="ECO:0007669"/>
    <property type="project" value="InterPro"/>
</dbReference>
<dbReference type="Gene3D" id="1.10.10.60">
    <property type="entry name" value="Homeodomain-like"/>
    <property type="match status" value="2"/>
</dbReference>
<evidence type="ECO:0000313" key="6">
    <source>
        <dbReference type="Proteomes" id="UP000273145"/>
    </source>
</evidence>
<dbReference type="InterPro" id="IPR018060">
    <property type="entry name" value="HTH_AraC"/>
</dbReference>
<evidence type="ECO:0000256" key="1">
    <source>
        <dbReference type="ARBA" id="ARBA00023015"/>
    </source>
</evidence>
<dbReference type="EMBL" id="CP034248">
    <property type="protein sequence ID" value="AZK47551.1"/>
    <property type="molecule type" value="Genomic_DNA"/>
</dbReference>
<dbReference type="AlphaFoldDB" id="A0A3S8RWU8"/>
<feature type="domain" description="HTH araC/xylS-type" evidence="4">
    <location>
        <begin position="295"/>
        <end position="393"/>
    </location>
</feature>
<evidence type="ECO:0000256" key="3">
    <source>
        <dbReference type="ARBA" id="ARBA00023163"/>
    </source>
</evidence>
<dbReference type="SUPFAM" id="SSF46689">
    <property type="entry name" value="Homeodomain-like"/>
    <property type="match status" value="2"/>
</dbReference>
<dbReference type="PANTHER" id="PTHR43280:SF34">
    <property type="entry name" value="ARAC-FAMILY TRANSCRIPTIONAL REGULATOR"/>
    <property type="match status" value="1"/>
</dbReference>
<keyword evidence="6" id="KW-1185">Reference proteome</keyword>
<dbReference type="OrthoDB" id="183331at2"/>
<protein>
    <submittedName>
        <fullName evidence="5">Helix-turn-helix domain-containing protein</fullName>
    </submittedName>
</protein>
<evidence type="ECO:0000259" key="4">
    <source>
        <dbReference type="PROSITE" id="PS01124"/>
    </source>
</evidence>
<dbReference type="SMART" id="SM00342">
    <property type="entry name" value="HTH_ARAC"/>
    <property type="match status" value="1"/>
</dbReference>
<dbReference type="GO" id="GO:0043565">
    <property type="term" value="F:sequence-specific DNA binding"/>
    <property type="evidence" value="ECO:0007669"/>
    <property type="project" value="InterPro"/>
</dbReference>
<evidence type="ECO:0000313" key="5">
    <source>
        <dbReference type="EMBL" id="AZK47551.1"/>
    </source>
</evidence>
<proteinExistence type="predicted"/>
<evidence type="ECO:0000256" key="2">
    <source>
        <dbReference type="ARBA" id="ARBA00023125"/>
    </source>
</evidence>
<keyword evidence="2" id="KW-0238">DNA-binding</keyword>
<reference evidence="5 6" key="1">
    <citation type="submission" date="2018-11" db="EMBL/GenBank/DDBJ databases">
        <title>Genome sequencing of Paenibacillus lentus DSM25539(T).</title>
        <authorList>
            <person name="Kook J.-K."/>
            <person name="Park S.-N."/>
            <person name="Lim Y.K."/>
        </authorList>
    </citation>
    <scope>NUCLEOTIDE SEQUENCE [LARGE SCALE GENOMIC DNA]</scope>
    <source>
        <strain evidence="5 6">DSM 25539</strain>
    </source>
</reference>
<sequence>MNTLYLMQYIANLLNTNVYKYTLEGIPLEQTSSHQDGLTKPAVLESFLLEACSQDIPIILAADKHQRIYCAVTIPKFIFLVGPVYVKTPLRFLHHLPMSDGNSEATVPVSECDLDSLVQALLLLRNLFCKVPLNENVVFSHNFIEAQMNQNAKKHFSDLIFQNQEAGEMHNPYDQEVREFNSIRNGDIKQLEQSWREHFNGQYGVLAKDELRAIKNICIVVITLASRAAIEGGVSPEIAYSLSDSYIYQIEELSDPQTITYLCREAEYEYTQMVQDIKKQKRNQTSKNSNHPRISQCKDYIFKHLHEKIYIKDIAAALNTNANYLAELFIRSEGISISSFIIQEKVNLAKNLLVYSKYSYSEIAANLAFCSQSHFGKHFKEVTNLTPKQYREAFGVR</sequence>
<name>A0A3S8RWU8_9BACL</name>